<dbReference type="Proteomes" id="UP000323707">
    <property type="component" value="Unassembled WGS sequence"/>
</dbReference>
<reference evidence="2 3" key="1">
    <citation type="submission" date="2019-09" db="EMBL/GenBank/DDBJ databases">
        <title>Draft genome sequence of various Type strains from the CCUG.</title>
        <authorList>
            <person name="Pineiro-Iglesias B."/>
            <person name="Tunovic T."/>
            <person name="Unosson C."/>
            <person name="Inganas E."/>
            <person name="Ohlen M."/>
            <person name="Cardew S."/>
            <person name="Jensie-Markopoulos S."/>
            <person name="Salva-Serra F."/>
            <person name="Jaen-Luchoro D."/>
            <person name="Karlsson R."/>
            <person name="Svensson-Stadler L."/>
            <person name="Chun J."/>
            <person name="Moore E."/>
        </authorList>
    </citation>
    <scope>NUCLEOTIDE SEQUENCE [LARGE SCALE GENOMIC DNA]</scope>
    <source>
        <strain evidence="2 3">CCUG 32756T</strain>
    </source>
</reference>
<evidence type="ECO:0000256" key="1">
    <source>
        <dbReference type="SAM" id="MobiDB-lite"/>
    </source>
</evidence>
<proteinExistence type="predicted"/>
<feature type="non-terminal residue" evidence="2">
    <location>
        <position position="1"/>
    </location>
</feature>
<accession>A0A5M9QSW7</accession>
<comment type="caution">
    <text evidence="2">The sequence shown here is derived from an EMBL/GenBank/DDBJ whole genome shotgun (WGS) entry which is preliminary data.</text>
</comment>
<feature type="region of interest" description="Disordered" evidence="1">
    <location>
        <begin position="13"/>
        <end position="61"/>
    </location>
</feature>
<feature type="compositionally biased region" description="Low complexity" evidence="1">
    <location>
        <begin position="44"/>
        <end position="61"/>
    </location>
</feature>
<evidence type="ECO:0000313" key="2">
    <source>
        <dbReference type="EMBL" id="KAA8711159.1"/>
    </source>
</evidence>
<protein>
    <submittedName>
        <fullName evidence="2">Uncharacterized protein</fullName>
    </submittedName>
</protein>
<gene>
    <name evidence="2" type="ORF">F4V45_01370</name>
</gene>
<dbReference type="EMBL" id="VXKE01000004">
    <property type="protein sequence ID" value="KAA8711159.1"/>
    <property type="molecule type" value="Genomic_DNA"/>
</dbReference>
<dbReference type="AlphaFoldDB" id="A0A5M9QSW7"/>
<organism evidence="2 3">
    <name type="scientific">Helicobacter canis</name>
    <dbReference type="NCBI Taxonomy" id="29419"/>
    <lineage>
        <taxon>Bacteria</taxon>
        <taxon>Pseudomonadati</taxon>
        <taxon>Campylobacterota</taxon>
        <taxon>Epsilonproteobacteria</taxon>
        <taxon>Campylobacterales</taxon>
        <taxon>Helicobacteraceae</taxon>
        <taxon>Helicobacter</taxon>
    </lineage>
</organism>
<name>A0A5M9QSW7_9HELI</name>
<sequence>RLPPLFQRPYLKAACKRERARPRRDSALGNHSSDFVDFGTTADPKSSSAPKSTKSTTSNTANLRIFF</sequence>
<evidence type="ECO:0000313" key="3">
    <source>
        <dbReference type="Proteomes" id="UP000323707"/>
    </source>
</evidence>